<feature type="region of interest" description="Disordered" evidence="1">
    <location>
        <begin position="99"/>
        <end position="135"/>
    </location>
</feature>
<evidence type="ECO:0000256" key="1">
    <source>
        <dbReference type="SAM" id="MobiDB-lite"/>
    </source>
</evidence>
<dbReference type="RefSeq" id="XP_025353315.1">
    <property type="nucleotide sequence ID" value="XM_025499467.1"/>
</dbReference>
<evidence type="ECO:0000313" key="3">
    <source>
        <dbReference type="Proteomes" id="UP000245771"/>
    </source>
</evidence>
<protein>
    <submittedName>
        <fullName evidence="2">Uncharacterized protein</fullName>
    </submittedName>
</protein>
<evidence type="ECO:0000313" key="2">
    <source>
        <dbReference type="EMBL" id="PWN33013.1"/>
    </source>
</evidence>
<sequence>MAPPSELIARGIAGPSVVRSDIQYSHNLFQKRQTDKWSIEDQISLSKVANESGQFNGTCTLAQESGLPPVTDAGECASYYADVTVYCCGAVGGMILDLSQPSQSDPSGGGQNTTSSNSTSTANSTSNGDASQLSEPACRTNNFNNMLLCYKYTAEEHCRSAVTGPWGVCNTSGATISAEQQGTQTQANGALSAANRASKMIVAGIVLSSALLLVAGETL</sequence>
<dbReference type="AlphaFoldDB" id="A0A316VA09"/>
<dbReference type="GeneID" id="37021248"/>
<dbReference type="InParanoid" id="A0A316VA09"/>
<dbReference type="OrthoDB" id="3365535at2759"/>
<feature type="compositionally biased region" description="Low complexity" evidence="1">
    <location>
        <begin position="99"/>
        <end position="128"/>
    </location>
</feature>
<dbReference type="EMBL" id="KZ819605">
    <property type="protein sequence ID" value="PWN33013.1"/>
    <property type="molecule type" value="Genomic_DNA"/>
</dbReference>
<name>A0A316VA09_9BASI</name>
<gene>
    <name evidence="2" type="ORF">FA14DRAFT_162182</name>
</gene>
<keyword evidence="3" id="KW-1185">Reference proteome</keyword>
<reference evidence="2 3" key="1">
    <citation type="journal article" date="2018" name="Mol. Biol. Evol.">
        <title>Broad Genomic Sampling Reveals a Smut Pathogenic Ancestry of the Fungal Clade Ustilaginomycotina.</title>
        <authorList>
            <person name="Kijpornyongpan T."/>
            <person name="Mondo S.J."/>
            <person name="Barry K."/>
            <person name="Sandor L."/>
            <person name="Lee J."/>
            <person name="Lipzen A."/>
            <person name="Pangilinan J."/>
            <person name="LaButti K."/>
            <person name="Hainaut M."/>
            <person name="Henrissat B."/>
            <person name="Grigoriev I.V."/>
            <person name="Spatafora J.W."/>
            <person name="Aime M.C."/>
        </authorList>
    </citation>
    <scope>NUCLEOTIDE SEQUENCE [LARGE SCALE GENOMIC DNA]</scope>
    <source>
        <strain evidence="2 3">MCA 3882</strain>
    </source>
</reference>
<accession>A0A316VA09</accession>
<organism evidence="2 3">
    <name type="scientific">Meira miltonrushii</name>
    <dbReference type="NCBI Taxonomy" id="1280837"/>
    <lineage>
        <taxon>Eukaryota</taxon>
        <taxon>Fungi</taxon>
        <taxon>Dikarya</taxon>
        <taxon>Basidiomycota</taxon>
        <taxon>Ustilaginomycotina</taxon>
        <taxon>Exobasidiomycetes</taxon>
        <taxon>Exobasidiales</taxon>
        <taxon>Brachybasidiaceae</taxon>
        <taxon>Meira</taxon>
    </lineage>
</organism>
<dbReference type="Proteomes" id="UP000245771">
    <property type="component" value="Unassembled WGS sequence"/>
</dbReference>
<proteinExistence type="predicted"/>